<dbReference type="Proteomes" id="UP000054698">
    <property type="component" value="Unassembled WGS sequence"/>
</dbReference>
<dbReference type="PATRIC" id="fig|453.4.peg.1608"/>
<keyword evidence="1" id="KW-0732">Signal</keyword>
<sequence>MKGFLNNTKQLSKLGFFTGLLSLSFSVNAAFPVFSQQGQFEWSANVGLSWLQTGNSNVVISEFETDRLRQTRTPLAGDLGLGIAYLIPLNKSARTDLTWFPELRTALNIRYMDQEIIGQNVYGEADLFQDPNMNNYTYDLSLASTRLMIDLVLTVASMERFSVFLLGGVGAGWTQVDYKDRPNPGIVGGALSLNSRTNNRLVGEAGAGLAYDCNNQFRFSLAYLYTDYGTIKTGSQGVIDFNNPITINPMRFSFHTQAILFGVHIKV</sequence>
<feature type="chain" id="PRO_5033244883" evidence="1">
    <location>
        <begin position="30"/>
        <end position="267"/>
    </location>
</feature>
<dbReference type="EMBL" id="UASS01000001">
    <property type="protein sequence ID" value="SPX59469.1"/>
    <property type="molecule type" value="Genomic_DNA"/>
</dbReference>
<accession>A0A0W0TTK4</accession>
<proteinExistence type="predicted"/>
<evidence type="ECO:0000313" key="3">
    <source>
        <dbReference type="EMBL" id="SPX59469.1"/>
    </source>
</evidence>
<keyword evidence="4" id="KW-1185">Reference proteome</keyword>
<evidence type="ECO:0000313" key="4">
    <source>
        <dbReference type="Proteomes" id="UP000054698"/>
    </source>
</evidence>
<feature type="signal peptide" evidence="1">
    <location>
        <begin position="1"/>
        <end position="29"/>
    </location>
</feature>
<dbReference type="InterPro" id="IPR011250">
    <property type="entry name" value="OMP/PagP_B-barrel"/>
</dbReference>
<dbReference type="AlphaFoldDB" id="A0A0W0TTK4"/>
<evidence type="ECO:0000256" key="1">
    <source>
        <dbReference type="SAM" id="SignalP"/>
    </source>
</evidence>
<organism evidence="2 4">
    <name type="scientific">Legionella feeleii</name>
    <dbReference type="NCBI Taxonomy" id="453"/>
    <lineage>
        <taxon>Bacteria</taxon>
        <taxon>Pseudomonadati</taxon>
        <taxon>Pseudomonadota</taxon>
        <taxon>Gammaproteobacteria</taxon>
        <taxon>Legionellales</taxon>
        <taxon>Legionellaceae</taxon>
        <taxon>Legionella</taxon>
    </lineage>
</organism>
<dbReference type="EMBL" id="LNYB01000062">
    <property type="protein sequence ID" value="KTC98757.1"/>
    <property type="molecule type" value="Genomic_DNA"/>
</dbReference>
<gene>
    <name evidence="2" type="ORF">Lfee_1468</name>
    <name evidence="3" type="ORF">NCTC12022_00292</name>
</gene>
<name>A0A0W0TTK4_9GAMM</name>
<reference evidence="2 4" key="1">
    <citation type="submission" date="2015-11" db="EMBL/GenBank/DDBJ databases">
        <title>Genomic analysis of 38 Legionella species identifies large and diverse effector repertoires.</title>
        <authorList>
            <person name="Burstein D."/>
            <person name="Amaro F."/>
            <person name="Zusman T."/>
            <person name="Lifshitz Z."/>
            <person name="Cohen O."/>
            <person name="Gilbert J.A."/>
            <person name="Pupko T."/>
            <person name="Shuman H.A."/>
            <person name="Segal G."/>
        </authorList>
    </citation>
    <scope>NUCLEOTIDE SEQUENCE [LARGE SCALE GENOMIC DNA]</scope>
    <source>
        <strain evidence="2 4">WO-44C</strain>
    </source>
</reference>
<dbReference type="STRING" id="453.Lfee_1468"/>
<dbReference type="RefSeq" id="WP_058445383.1">
    <property type="nucleotide sequence ID" value="NZ_CAAAHT010000082.1"/>
</dbReference>
<dbReference type="Proteomes" id="UP000251942">
    <property type="component" value="Unassembled WGS sequence"/>
</dbReference>
<evidence type="ECO:0000313" key="5">
    <source>
        <dbReference type="Proteomes" id="UP000251942"/>
    </source>
</evidence>
<dbReference type="Gene3D" id="2.40.160.20">
    <property type="match status" value="1"/>
</dbReference>
<evidence type="ECO:0000313" key="2">
    <source>
        <dbReference type="EMBL" id="KTC98757.1"/>
    </source>
</evidence>
<protein>
    <submittedName>
        <fullName evidence="3">Opacity protein and related surface antigens</fullName>
    </submittedName>
</protein>
<reference evidence="3 5" key="2">
    <citation type="submission" date="2018-06" db="EMBL/GenBank/DDBJ databases">
        <authorList>
            <consortium name="Pathogen Informatics"/>
            <person name="Doyle S."/>
        </authorList>
    </citation>
    <scope>NUCLEOTIDE SEQUENCE [LARGE SCALE GENOMIC DNA]</scope>
    <source>
        <strain evidence="3 5">NCTC12022</strain>
    </source>
</reference>
<dbReference type="SUPFAM" id="SSF56925">
    <property type="entry name" value="OMPA-like"/>
    <property type="match status" value="1"/>
</dbReference>